<dbReference type="InterPro" id="IPR039182">
    <property type="entry name" value="Pop1"/>
</dbReference>
<comment type="subcellular location">
    <subcellularLocation>
        <location evidence="1">Nucleus</location>
    </subcellularLocation>
</comment>
<dbReference type="GO" id="GO:0001682">
    <property type="term" value="P:tRNA 5'-leader removal"/>
    <property type="evidence" value="ECO:0007669"/>
    <property type="project" value="InterPro"/>
</dbReference>
<evidence type="ECO:0000313" key="8">
    <source>
        <dbReference type="EMBL" id="KAF2172291.1"/>
    </source>
</evidence>
<reference evidence="8" key="1">
    <citation type="journal article" date="2020" name="Stud. Mycol.">
        <title>101 Dothideomycetes genomes: a test case for predicting lifestyles and emergence of pathogens.</title>
        <authorList>
            <person name="Haridas S."/>
            <person name="Albert R."/>
            <person name="Binder M."/>
            <person name="Bloem J."/>
            <person name="Labutti K."/>
            <person name="Salamov A."/>
            <person name="Andreopoulos B."/>
            <person name="Baker S."/>
            <person name="Barry K."/>
            <person name="Bills G."/>
            <person name="Bluhm B."/>
            <person name="Cannon C."/>
            <person name="Castanera R."/>
            <person name="Culley D."/>
            <person name="Daum C."/>
            <person name="Ezra D."/>
            <person name="Gonzalez J."/>
            <person name="Henrissat B."/>
            <person name="Kuo A."/>
            <person name="Liang C."/>
            <person name="Lipzen A."/>
            <person name="Lutzoni F."/>
            <person name="Magnuson J."/>
            <person name="Mondo S."/>
            <person name="Nolan M."/>
            <person name="Ohm R."/>
            <person name="Pangilinan J."/>
            <person name="Park H.-J."/>
            <person name="Ramirez L."/>
            <person name="Alfaro M."/>
            <person name="Sun H."/>
            <person name="Tritt A."/>
            <person name="Yoshinaga Y."/>
            <person name="Zwiers L.-H."/>
            <person name="Turgeon B."/>
            <person name="Goodwin S."/>
            <person name="Spatafora J."/>
            <person name="Crous P."/>
            <person name="Grigoriev I."/>
        </authorList>
    </citation>
    <scope>NUCLEOTIDE SEQUENCE</scope>
    <source>
        <strain evidence="8">ATCC 36951</strain>
    </source>
</reference>
<keyword evidence="3" id="KW-0539">Nucleus</keyword>
<feature type="region of interest" description="Disordered" evidence="4">
    <location>
        <begin position="763"/>
        <end position="785"/>
    </location>
</feature>
<feature type="region of interest" description="Disordered" evidence="4">
    <location>
        <begin position="513"/>
        <end position="538"/>
    </location>
</feature>
<dbReference type="PANTHER" id="PTHR22731:SF3">
    <property type="entry name" value="RIBONUCLEASES P_MRP PROTEIN SUBUNIT POP1"/>
    <property type="match status" value="1"/>
</dbReference>
<dbReference type="InterPro" id="IPR055079">
    <property type="entry name" value="POP1_C"/>
</dbReference>
<gene>
    <name evidence="8" type="ORF">M409DRAFT_50012</name>
</gene>
<accession>A0A6A6CYX8</accession>
<dbReference type="OrthoDB" id="442863at2759"/>
<feature type="compositionally biased region" description="Basic residues" evidence="4">
    <location>
        <begin position="136"/>
        <end position="146"/>
    </location>
</feature>
<keyword evidence="2" id="KW-0819">tRNA processing</keyword>
<feature type="domain" description="Pop1 N-terminal" evidence="5">
    <location>
        <begin position="68"/>
        <end position="288"/>
    </location>
</feature>
<proteinExistence type="predicted"/>
<dbReference type="GO" id="GO:0005655">
    <property type="term" value="C:nucleolar ribonuclease P complex"/>
    <property type="evidence" value="ECO:0007669"/>
    <property type="project" value="InterPro"/>
</dbReference>
<keyword evidence="9" id="KW-1185">Reference proteome</keyword>
<feature type="domain" description="POPLD" evidence="6">
    <location>
        <begin position="559"/>
        <end position="663"/>
    </location>
</feature>
<dbReference type="InterPro" id="IPR012590">
    <property type="entry name" value="POPLD_dom"/>
</dbReference>
<feature type="region of interest" description="Disordered" evidence="4">
    <location>
        <begin position="116"/>
        <end position="203"/>
    </location>
</feature>
<name>A0A6A6CYX8_ZASCE</name>
<feature type="compositionally biased region" description="Basic and acidic residues" evidence="4">
    <location>
        <begin position="163"/>
        <end position="178"/>
    </location>
</feature>
<feature type="compositionally biased region" description="Polar residues" evidence="4">
    <location>
        <begin position="179"/>
        <end position="188"/>
    </location>
</feature>
<evidence type="ECO:0000259" key="7">
    <source>
        <dbReference type="Pfam" id="PF22770"/>
    </source>
</evidence>
<dbReference type="GO" id="GO:0000172">
    <property type="term" value="C:ribonuclease MRP complex"/>
    <property type="evidence" value="ECO:0007669"/>
    <property type="project" value="InterPro"/>
</dbReference>
<evidence type="ECO:0000256" key="4">
    <source>
        <dbReference type="SAM" id="MobiDB-lite"/>
    </source>
</evidence>
<evidence type="ECO:0000313" key="9">
    <source>
        <dbReference type="Proteomes" id="UP000799537"/>
    </source>
</evidence>
<feature type="compositionally biased region" description="Basic and acidic residues" evidence="4">
    <location>
        <begin position="23"/>
        <end position="47"/>
    </location>
</feature>
<evidence type="ECO:0000256" key="1">
    <source>
        <dbReference type="ARBA" id="ARBA00004123"/>
    </source>
</evidence>
<evidence type="ECO:0000259" key="5">
    <source>
        <dbReference type="Pfam" id="PF06978"/>
    </source>
</evidence>
<protein>
    <recommendedName>
        <fullName evidence="10">Pop1 N-terminal domain-containing protein</fullName>
    </recommendedName>
</protein>
<organism evidence="8 9">
    <name type="scientific">Zasmidium cellare ATCC 36951</name>
    <dbReference type="NCBI Taxonomy" id="1080233"/>
    <lineage>
        <taxon>Eukaryota</taxon>
        <taxon>Fungi</taxon>
        <taxon>Dikarya</taxon>
        <taxon>Ascomycota</taxon>
        <taxon>Pezizomycotina</taxon>
        <taxon>Dothideomycetes</taxon>
        <taxon>Dothideomycetidae</taxon>
        <taxon>Mycosphaerellales</taxon>
        <taxon>Mycosphaerellaceae</taxon>
        <taxon>Zasmidium</taxon>
    </lineage>
</organism>
<feature type="region of interest" description="Disordered" evidence="4">
    <location>
        <begin position="1"/>
        <end position="55"/>
    </location>
</feature>
<evidence type="ECO:0000259" key="6">
    <source>
        <dbReference type="Pfam" id="PF08170"/>
    </source>
</evidence>
<dbReference type="Proteomes" id="UP000799537">
    <property type="component" value="Unassembled WGS sequence"/>
</dbReference>
<dbReference type="Pfam" id="PF06978">
    <property type="entry name" value="POP1_N"/>
    <property type="match status" value="1"/>
</dbReference>
<evidence type="ECO:0000256" key="3">
    <source>
        <dbReference type="ARBA" id="ARBA00023242"/>
    </source>
</evidence>
<dbReference type="EMBL" id="ML993581">
    <property type="protein sequence ID" value="KAF2172291.1"/>
    <property type="molecule type" value="Genomic_DNA"/>
</dbReference>
<dbReference type="AlphaFoldDB" id="A0A6A6CYX8"/>
<sequence length="877" mass="99087">MAQPNSQAPRNHAGNGQKKRREHPTDAKNDSHKRAKTDHRAKQRDARTLSAQTSSKAFRNGELDVDKFVKSREYEIRALEEGMARSKKALTTRAFQHVPKELRRRTASHNVKRVPKRLQPRAKREMIEDNTPTVTARKRKPTRHMRLRLETAKQLRALGTQKKRSEETKKKRDGEKSVHGSQSVSSNAPGRGQPSLHTRISKVKKVVPAFPPLAKAKFRKRQIHKTWLPTHMFHAKRARMTEPKDPLWRFAIPLTPTAKSYRPTHRAANDRGAVAWDASYMSTIGLEGQQRSIVGMLKGLGVGSYHPNLWQANGEKWRNGTRVWEGFAFEREAPHRPVAPVTVIWCVPDNKLAEAENRQRKAFVRVHPSAFWQIWEELVRLAKVIKPQASVQDLRFEIGSIEITGPAATEALQAALWPTSKQDSPDAKGFQSVERLWTALDSLVNPDMLPPDVLLGFEVQDPRLHHPPRKVVPRASEYEQDQLLELLASWPFDAAQRPPTIFDRRTRLAASSSLPSQKAINRRKSLAPPGEYPAPSSKDPRIPILLYRTSERSHSRSTCSLLLPWKCVQAVWYSLMYCPLSTGGQPRFGGLDERRQLAFEIQQPWFPADFPGTEAGWQWEMNERKKREGEWKRRPKSKRINWQSVDTGSGRKGEVGTGWACDWEKLMSEPSSEANLSGKTARDAETRAGTLQPADMMHLPGLQARTVLVGQIRFHEDGNAQRTLVTVRIKLLTRGVPQTCARIYRLPSAKGSSQLRRRWLTLHPREQATRRRGPKNGLPKLPKDAPDHLVQRRLAQSLLNPPQVGHNDYPGSPGEEDLIGFVTTGNYNLGEGQGTGIGSIVLSKVLKDVSDNEKDSNLCIVRNSGDSAGRLAIWEVA</sequence>
<dbReference type="PANTHER" id="PTHR22731">
    <property type="entry name" value="RIBONUCLEASES P/MRP PROTEIN SUBUNIT POP1"/>
    <property type="match status" value="1"/>
</dbReference>
<dbReference type="GeneID" id="54564695"/>
<dbReference type="RefSeq" id="XP_033673180.1">
    <property type="nucleotide sequence ID" value="XM_033811423.1"/>
</dbReference>
<dbReference type="InterPro" id="IPR009723">
    <property type="entry name" value="Pop1_N"/>
</dbReference>
<dbReference type="Pfam" id="PF08170">
    <property type="entry name" value="POPLD"/>
    <property type="match status" value="1"/>
</dbReference>
<dbReference type="Pfam" id="PF22770">
    <property type="entry name" value="POP1_C"/>
    <property type="match status" value="1"/>
</dbReference>
<evidence type="ECO:0008006" key="10">
    <source>
        <dbReference type="Google" id="ProtNLM"/>
    </source>
</evidence>
<evidence type="ECO:0000256" key="2">
    <source>
        <dbReference type="ARBA" id="ARBA00022694"/>
    </source>
</evidence>
<feature type="domain" description="POP1 C-terminal" evidence="7">
    <location>
        <begin position="724"/>
        <end position="876"/>
    </location>
</feature>